<dbReference type="Pfam" id="PF00437">
    <property type="entry name" value="T2SSE"/>
    <property type="match status" value="1"/>
</dbReference>
<evidence type="ECO:0000313" key="4">
    <source>
        <dbReference type="Proteomes" id="UP000260758"/>
    </source>
</evidence>
<dbReference type="InterPro" id="IPR001482">
    <property type="entry name" value="T2SS/T4SS_dom"/>
</dbReference>
<evidence type="ECO:0000256" key="1">
    <source>
        <dbReference type="ARBA" id="ARBA00006611"/>
    </source>
</evidence>
<protein>
    <submittedName>
        <fullName evidence="3">CpaF family protein</fullName>
    </submittedName>
</protein>
<proteinExistence type="inferred from homology"/>
<accession>A0A3E4YKX4</accession>
<evidence type="ECO:0000313" key="3">
    <source>
        <dbReference type="EMBL" id="RGM75398.1"/>
    </source>
</evidence>
<name>A0A3E4YKX4_9FIRM</name>
<feature type="domain" description="Bacterial type II secretion system protein E" evidence="2">
    <location>
        <begin position="166"/>
        <end position="328"/>
    </location>
</feature>
<dbReference type="PANTHER" id="PTHR30486">
    <property type="entry name" value="TWITCHING MOTILITY PROTEIN PILT"/>
    <property type="match status" value="1"/>
</dbReference>
<dbReference type="RefSeq" id="WP_117718156.1">
    <property type="nucleotide sequence ID" value="NZ_QSTP01000001.1"/>
</dbReference>
<dbReference type="Proteomes" id="UP000260758">
    <property type="component" value="Unassembled WGS sequence"/>
</dbReference>
<reference evidence="3 4" key="1">
    <citation type="submission" date="2018-08" db="EMBL/GenBank/DDBJ databases">
        <title>A genome reference for cultivated species of the human gut microbiota.</title>
        <authorList>
            <person name="Zou Y."/>
            <person name="Xue W."/>
            <person name="Luo G."/>
        </authorList>
    </citation>
    <scope>NUCLEOTIDE SEQUENCE [LARGE SCALE GENOMIC DNA]</scope>
    <source>
        <strain evidence="3 4">OM07-13</strain>
    </source>
</reference>
<comment type="similarity">
    <text evidence="1">Belongs to the GSP E family.</text>
</comment>
<dbReference type="GO" id="GO:0016887">
    <property type="term" value="F:ATP hydrolysis activity"/>
    <property type="evidence" value="ECO:0007669"/>
    <property type="project" value="InterPro"/>
</dbReference>
<dbReference type="Gene3D" id="3.30.450.380">
    <property type="match status" value="1"/>
</dbReference>
<gene>
    <name evidence="3" type="ORF">DXB99_02435</name>
</gene>
<dbReference type="Gene3D" id="3.40.50.300">
    <property type="entry name" value="P-loop containing nucleotide triphosphate hydrolases"/>
    <property type="match status" value="1"/>
</dbReference>
<organism evidence="3 4">
    <name type="scientific">Agathobacter rectalis</name>
    <dbReference type="NCBI Taxonomy" id="39491"/>
    <lineage>
        <taxon>Bacteria</taxon>
        <taxon>Bacillati</taxon>
        <taxon>Bacillota</taxon>
        <taxon>Clostridia</taxon>
        <taxon>Lachnospirales</taxon>
        <taxon>Lachnospiraceae</taxon>
        <taxon>Agathobacter</taxon>
    </lineage>
</organism>
<dbReference type="EMBL" id="QSTP01000001">
    <property type="protein sequence ID" value="RGM75398.1"/>
    <property type="molecule type" value="Genomic_DNA"/>
</dbReference>
<dbReference type="InterPro" id="IPR050921">
    <property type="entry name" value="T4SS_GSP_E_ATPase"/>
</dbReference>
<evidence type="ECO:0000259" key="2">
    <source>
        <dbReference type="Pfam" id="PF00437"/>
    </source>
</evidence>
<dbReference type="InterPro" id="IPR027417">
    <property type="entry name" value="P-loop_NTPase"/>
</dbReference>
<dbReference type="PANTHER" id="PTHR30486:SF6">
    <property type="entry name" value="TYPE IV PILUS RETRACTATION ATPASE PILT"/>
    <property type="match status" value="1"/>
</dbReference>
<dbReference type="AlphaFoldDB" id="A0A3E4YKX4"/>
<comment type="caution">
    <text evidence="3">The sequence shown here is derived from an EMBL/GenBank/DDBJ whole genome shotgun (WGS) entry which is preliminary data.</text>
</comment>
<dbReference type="SUPFAM" id="SSF52540">
    <property type="entry name" value="P-loop containing nucleoside triphosphate hydrolases"/>
    <property type="match status" value="1"/>
</dbReference>
<sequence>MAKQPKQMSISEFQDMIIERINNPENSIYIKVKSKAIERTEYLESIREEGREYGLTDEELDDVVLLVDKTLWGFGILDYLINDDDTISDIRLVNKDTVRVKRRGKRMDANIHFISDDEYKKYIQFITGRNSVNMSISNAAQVFTDKDSSPTNILRFSLVSDLLNTNDSPTLLIRKIPKKKKTFDELMRDNYLTEAQRKYLVDRWRSGKSILVCGPNGSGKTTFINAVLESTNPEKSCVVIQESEELYCNSHPEMIFRKILPAKGNSSFYYDLKALGTLALMESFDTIVVGEIKGKEAASLAYAAYTGSQFMTSVHSINAKEGVEKIIDYALDDQPNRDRKHFSKQFQTLDTVIYVQDYHISQILHMKKYNDKTGEYEFEDVTFKDGSDEPIFKEVS</sequence>